<evidence type="ECO:0008006" key="3">
    <source>
        <dbReference type="Google" id="ProtNLM"/>
    </source>
</evidence>
<dbReference type="EMBL" id="JQCQ01000055">
    <property type="protein sequence ID" value="KRO20875.1"/>
    <property type="molecule type" value="Genomic_DNA"/>
</dbReference>
<dbReference type="SUPFAM" id="SSF109797">
    <property type="entry name" value="Bacteriocin immunity protein-like"/>
    <property type="match status" value="1"/>
</dbReference>
<dbReference type="InterPro" id="IPR015046">
    <property type="entry name" value="LciA_Immunity-like"/>
</dbReference>
<comment type="caution">
    <text evidence="1">The sequence shown here is derived from an EMBL/GenBank/DDBJ whole genome shotgun (WGS) entry which is preliminary data.</text>
</comment>
<dbReference type="GO" id="GO:0030153">
    <property type="term" value="P:bacteriocin immunity"/>
    <property type="evidence" value="ECO:0007669"/>
    <property type="project" value="InterPro"/>
</dbReference>
<dbReference type="PATRIC" id="fig|480391.4.peg.1501"/>
<organism evidence="1 2">
    <name type="scientific">Pediococcus argentinicus</name>
    <dbReference type="NCBI Taxonomy" id="480391"/>
    <lineage>
        <taxon>Bacteria</taxon>
        <taxon>Bacillati</taxon>
        <taxon>Bacillota</taxon>
        <taxon>Bacilli</taxon>
        <taxon>Lactobacillales</taxon>
        <taxon>Lactobacillaceae</taxon>
        <taxon>Pediococcus</taxon>
    </lineage>
</organism>
<dbReference type="Proteomes" id="UP000051249">
    <property type="component" value="Unassembled WGS sequence"/>
</dbReference>
<evidence type="ECO:0000313" key="1">
    <source>
        <dbReference type="EMBL" id="KRO20875.1"/>
    </source>
</evidence>
<name>A0A0R2N8X5_9LACO</name>
<dbReference type="RefSeq" id="WP_057800505.1">
    <property type="nucleotide sequence ID" value="NZ_BJZZ01000060.1"/>
</dbReference>
<dbReference type="Pfam" id="PF08951">
    <property type="entry name" value="EntA_Immun"/>
    <property type="match status" value="1"/>
</dbReference>
<evidence type="ECO:0000313" key="2">
    <source>
        <dbReference type="Proteomes" id="UP000051249"/>
    </source>
</evidence>
<gene>
    <name evidence="1" type="ORF">IV88_GL001477</name>
</gene>
<dbReference type="AlphaFoldDB" id="A0A0R2N8X5"/>
<accession>A0A0R2N8X5</accession>
<protein>
    <recommendedName>
        <fullName evidence="3">Bacteriocin immunity protein</fullName>
    </recommendedName>
</protein>
<dbReference type="CDD" id="cd21059">
    <property type="entry name" value="LciA-like"/>
    <property type="match status" value="1"/>
</dbReference>
<keyword evidence="2" id="KW-1185">Reference proteome</keyword>
<proteinExistence type="predicted"/>
<sequence>MTKRAAALLKKMDNVLENEDIRDNERQILEASKKELVKSGNDLREAAQLESILRPYALKQSLSKPMGLFYNDLGSQYGNRRGTFIFPMF</sequence>
<reference evidence="1 2" key="1">
    <citation type="journal article" date="2015" name="Genome Announc.">
        <title>Expanding the biotechnology potential of lactobacilli through comparative genomics of 213 strains and associated genera.</title>
        <authorList>
            <person name="Sun Z."/>
            <person name="Harris H.M."/>
            <person name="McCann A."/>
            <person name="Guo C."/>
            <person name="Argimon S."/>
            <person name="Zhang W."/>
            <person name="Yang X."/>
            <person name="Jeffery I.B."/>
            <person name="Cooney J.C."/>
            <person name="Kagawa T.F."/>
            <person name="Liu W."/>
            <person name="Song Y."/>
            <person name="Salvetti E."/>
            <person name="Wrobel A."/>
            <person name="Rasinkangas P."/>
            <person name="Parkhill J."/>
            <person name="Rea M.C."/>
            <person name="O'Sullivan O."/>
            <person name="Ritari J."/>
            <person name="Douillard F.P."/>
            <person name="Paul Ross R."/>
            <person name="Yang R."/>
            <person name="Briner A.E."/>
            <person name="Felis G.E."/>
            <person name="de Vos W.M."/>
            <person name="Barrangou R."/>
            <person name="Klaenhammer T.R."/>
            <person name="Caufield P.W."/>
            <person name="Cui Y."/>
            <person name="Zhang H."/>
            <person name="O'Toole P.W."/>
        </authorList>
    </citation>
    <scope>NUCLEOTIDE SEQUENCE [LARGE SCALE GENOMIC DNA]</scope>
    <source>
        <strain evidence="1 2">DSM 23026</strain>
    </source>
</reference>